<name>A0A7W2AI52_9BACL</name>
<evidence type="ECO:0000256" key="4">
    <source>
        <dbReference type="ARBA" id="ARBA00022917"/>
    </source>
</evidence>
<dbReference type="GO" id="GO:0072344">
    <property type="term" value="P:rescue of stalled ribosome"/>
    <property type="evidence" value="ECO:0007669"/>
    <property type="project" value="UniProtKB-UniRule"/>
</dbReference>
<evidence type="ECO:0000313" key="8">
    <source>
        <dbReference type="Proteomes" id="UP000530514"/>
    </source>
</evidence>
<accession>A0A7W2AI52</accession>
<dbReference type="InterPro" id="IPR008532">
    <property type="entry name" value="NFACT_RNA-bd"/>
</dbReference>
<reference evidence="7 8" key="1">
    <citation type="submission" date="2020-07" db="EMBL/GenBank/DDBJ databases">
        <authorList>
            <person name="Feng H."/>
        </authorList>
    </citation>
    <scope>NUCLEOTIDE SEQUENCE [LARGE SCALE GENOMIC DNA]</scope>
    <source>
        <strain evidence="8">s-11</strain>
    </source>
</reference>
<dbReference type="PANTHER" id="PTHR15239:SF6">
    <property type="entry name" value="RIBOSOME QUALITY CONTROL COMPLEX SUBUNIT NEMF"/>
    <property type="match status" value="1"/>
</dbReference>
<sequence length="572" mass="65860">MSFDGIVTRAVVHELNQVLSGGRITKIYQPADLELILHIRSQGKNHQLLLSAHPAFARVQLTKAKADNPSEPPMFCMLLRKHAEGGIIESIHQVGMERIIQIDFRTRDELGDVVKRRLVMEIMGRHSNIILLDPEKNVVFDGIRRVSHAISKYRQIYPGVPYLEPPSQGKRNPLTADKNTFISGFDYNGGRLDKQIVARFTGISPLLAKEIVEQTGPGSRDQLWETFSSYMERAREHDFRPVIIKAKQKSHFYVWPLSHLDGEIQSFPSISECLEHFYYGKAQRDRIRQQTHDLMRKLKNEIEKNTKKIEILQNEINQADKADQYRMFGELVTASLYQIKRGDTEVKTINYFDPETPEVTIPLDPTLSPPENAQRYFKKYNKLKAAKKWNTEQIEKAKEENLYLESVLVQLENCSLREVEQIRDELAEQGWLKRQSNKRERKRKDVPAPLKVISGDGTVILVGKNNKQNDYLTHQLASSTDTWLHTKEIPGSHVVIRSKQVTDQTLLEAAMLAAYFSKGRESSRVPVDYTLIKHVKKPSGARPGFVTYENQKTLYVTPEEEQIKKILERQPE</sequence>
<gene>
    <name evidence="5" type="primary">rqcH</name>
    <name evidence="7" type="ORF">H1164_06245</name>
</gene>
<keyword evidence="3 5" id="KW-0694">RNA-binding</keyword>
<comment type="subunit">
    <text evidence="5">Associates with stalled 50S ribosomal subunits. Binds to RqcP.</text>
</comment>
<feature type="coiled-coil region" evidence="5">
    <location>
        <begin position="288"/>
        <end position="322"/>
    </location>
</feature>
<evidence type="ECO:0000256" key="2">
    <source>
        <dbReference type="ARBA" id="ARBA00022730"/>
    </source>
</evidence>
<dbReference type="AlphaFoldDB" id="A0A7W2AI52"/>
<dbReference type="HAMAP" id="MF_00844_B">
    <property type="entry name" value="RqcH_B"/>
    <property type="match status" value="1"/>
</dbReference>
<dbReference type="EMBL" id="JACEIP010000007">
    <property type="protein sequence ID" value="MBA4542503.1"/>
    <property type="molecule type" value="Genomic_DNA"/>
</dbReference>
<proteinExistence type="inferred from homology"/>
<dbReference type="GO" id="GO:0043023">
    <property type="term" value="F:ribosomal large subunit binding"/>
    <property type="evidence" value="ECO:0007669"/>
    <property type="project" value="UniProtKB-UniRule"/>
</dbReference>
<dbReference type="RefSeq" id="WP_033100268.1">
    <property type="nucleotide sequence ID" value="NZ_JACEIP010000007.1"/>
</dbReference>
<dbReference type="Gene3D" id="2.30.310.10">
    <property type="entry name" value="ibrinogen binding protein from staphylococcus aureus domain"/>
    <property type="match status" value="1"/>
</dbReference>
<dbReference type="OrthoDB" id="9766163at2"/>
<keyword evidence="5" id="KW-0175">Coiled coil</keyword>
<evidence type="ECO:0000256" key="5">
    <source>
        <dbReference type="HAMAP-Rule" id="MF_00844"/>
    </source>
</evidence>
<dbReference type="GO" id="GO:0019843">
    <property type="term" value="F:rRNA binding"/>
    <property type="evidence" value="ECO:0007669"/>
    <property type="project" value="UniProtKB-UniRule"/>
</dbReference>
<evidence type="ECO:0000259" key="6">
    <source>
        <dbReference type="Pfam" id="PF05670"/>
    </source>
</evidence>
<keyword evidence="1 5" id="KW-0820">tRNA-binding</keyword>
<evidence type="ECO:0000313" key="7">
    <source>
        <dbReference type="EMBL" id="MBA4542503.1"/>
    </source>
</evidence>
<dbReference type="InterPro" id="IPR043682">
    <property type="entry name" value="RqcH_bacterial"/>
</dbReference>
<dbReference type="Gene3D" id="3.40.970.40">
    <property type="entry name" value="fibrinogen binding protein from staphylococcus aureus domain like"/>
    <property type="match status" value="1"/>
</dbReference>
<dbReference type="Pfam" id="PF05833">
    <property type="entry name" value="NFACT_N"/>
    <property type="match status" value="1"/>
</dbReference>
<protein>
    <recommendedName>
        <fullName evidence="5">Rqc2 homolog RqcH</fullName>
        <shortName evidence="5">RqcH</shortName>
    </recommendedName>
</protein>
<evidence type="ECO:0000256" key="1">
    <source>
        <dbReference type="ARBA" id="ARBA00022555"/>
    </source>
</evidence>
<organism evidence="7 8">
    <name type="scientific">Thermoactinomyces daqus</name>
    <dbReference type="NCBI Taxonomy" id="1329516"/>
    <lineage>
        <taxon>Bacteria</taxon>
        <taxon>Bacillati</taxon>
        <taxon>Bacillota</taxon>
        <taxon>Bacilli</taxon>
        <taxon>Bacillales</taxon>
        <taxon>Thermoactinomycetaceae</taxon>
        <taxon>Thermoactinomyces</taxon>
    </lineage>
</organism>
<comment type="caution">
    <text evidence="7">The sequence shown here is derived from an EMBL/GenBank/DDBJ whole genome shotgun (WGS) entry which is preliminary data.</text>
</comment>
<keyword evidence="2 5" id="KW-0699">rRNA-binding</keyword>
<keyword evidence="8" id="KW-1185">Reference proteome</keyword>
<dbReference type="FunFam" id="2.30.310.10:FF:000004">
    <property type="entry name" value="Fibronectin-binding protein A"/>
    <property type="match status" value="1"/>
</dbReference>
<comment type="similarity">
    <text evidence="5">Belongs to the NEMF family.</text>
</comment>
<dbReference type="Gene3D" id="1.10.8.50">
    <property type="match status" value="1"/>
</dbReference>
<dbReference type="GO" id="GO:1990112">
    <property type="term" value="C:RQC complex"/>
    <property type="evidence" value="ECO:0007669"/>
    <property type="project" value="TreeGrafter"/>
</dbReference>
<dbReference type="Pfam" id="PF05670">
    <property type="entry name" value="NFACT-R_1"/>
    <property type="match status" value="1"/>
</dbReference>
<dbReference type="GO" id="GO:0000049">
    <property type="term" value="F:tRNA binding"/>
    <property type="evidence" value="ECO:0007669"/>
    <property type="project" value="UniProtKB-UniRule"/>
</dbReference>
<dbReference type="Proteomes" id="UP000530514">
    <property type="component" value="Unassembled WGS sequence"/>
</dbReference>
<evidence type="ECO:0000256" key="3">
    <source>
        <dbReference type="ARBA" id="ARBA00022884"/>
    </source>
</evidence>
<dbReference type="InterPro" id="IPR051608">
    <property type="entry name" value="RQC_Subunit_NEMF"/>
</dbReference>
<keyword evidence="4 5" id="KW-0648">Protein biosynthesis</keyword>
<feature type="domain" description="NFACT RNA-binding" evidence="6">
    <location>
        <begin position="454"/>
        <end position="539"/>
    </location>
</feature>
<dbReference type="PANTHER" id="PTHR15239">
    <property type="entry name" value="NUCLEAR EXPORT MEDIATOR FACTOR NEMF"/>
    <property type="match status" value="1"/>
</dbReference>
<comment type="function">
    <text evidence="5">Key component of the ribosome quality control system (RQC), a ribosome-associated complex that mediates the extraction of incompletely synthesized nascent chains from stalled ribosomes and their subsequent degradation. RqcH recruits Ala-charged tRNA, and with RqcP directs the elongation of stalled nascent chains on 50S ribosomal subunits, leading to non-templated C-terminal alanine extensions (Ala tail). The Ala tail promotes nascent chain degradation. May add between 1 and at least 8 Ala residues. Binds to stalled 50S ribosomal subunits.</text>
</comment>